<keyword evidence="3" id="KW-0815">Transposition</keyword>
<dbReference type="NCBIfam" id="TIGR01766">
    <property type="entry name" value="IS200/IS605 family accessory protein TnpB-like domain"/>
    <property type="match status" value="1"/>
</dbReference>
<sequence>MRKINRAVKIRIYPNAEQRVQIDKTIGCSRFIYNCMLADKMEHYKKEKKMLRNTPASYKKEYPWLKEVDSLALANVQMHLESAFHKFFREPSAGFPRFKSKKSSRKSYTTNVVNGNIFLEGKYLKLPKMTAVRIKLHRPVSEKWKLKSVTVSREPSGKYFASLLFCCENQTAEKRPAEKFIGIDFAMQGMCVFSTGKRAEYPMFYRNTEKKLAREQRKLSRCQKGSQNYKKQKKRVALCHEKIRNQRKDFQHKLSASLAESYDAVCVEDLNLKGMAGGLHLGKGVHDNGYGLFLSMLEYKLEERGKYLIKVDRYFASSRICSACGKKKEKLSLSERIYYCECGHRMDRDVNAAVNIMNEGKRIFAECA</sequence>
<organism evidence="11 12">
    <name type="scientific">Blautia obeum</name>
    <dbReference type="NCBI Taxonomy" id="40520"/>
    <lineage>
        <taxon>Bacteria</taxon>
        <taxon>Bacillati</taxon>
        <taxon>Bacillota</taxon>
        <taxon>Clostridia</taxon>
        <taxon>Lachnospirales</taxon>
        <taxon>Lachnospiraceae</taxon>
        <taxon>Blautia</taxon>
    </lineage>
</organism>
<dbReference type="PANTHER" id="PTHR30405:SF25">
    <property type="entry name" value="RNA-GUIDED DNA ENDONUCLEASE INSQ-RELATED"/>
    <property type="match status" value="1"/>
</dbReference>
<dbReference type="Pfam" id="PF12323">
    <property type="entry name" value="HTH_OrfB_IS605"/>
    <property type="match status" value="1"/>
</dbReference>
<protein>
    <submittedName>
        <fullName evidence="11">Transposase</fullName>
    </submittedName>
</protein>
<keyword evidence="5" id="KW-0862">Zinc</keyword>
<dbReference type="InterPro" id="IPR051399">
    <property type="entry name" value="RNA-guided_DNA_endo/Transpos"/>
</dbReference>
<keyword evidence="6" id="KW-0238">DNA-binding</keyword>
<evidence type="ECO:0000259" key="9">
    <source>
        <dbReference type="Pfam" id="PF07282"/>
    </source>
</evidence>
<evidence type="ECO:0000259" key="10">
    <source>
        <dbReference type="Pfam" id="PF12323"/>
    </source>
</evidence>
<evidence type="ECO:0000256" key="3">
    <source>
        <dbReference type="ARBA" id="ARBA00022578"/>
    </source>
</evidence>
<dbReference type="NCBIfam" id="NF040570">
    <property type="entry name" value="guided_TnpB"/>
    <property type="match status" value="1"/>
</dbReference>
<evidence type="ECO:0000256" key="7">
    <source>
        <dbReference type="ARBA" id="ARBA00023172"/>
    </source>
</evidence>
<evidence type="ECO:0000256" key="1">
    <source>
        <dbReference type="ARBA" id="ARBA00008761"/>
    </source>
</evidence>
<dbReference type="RefSeq" id="WP_059085798.1">
    <property type="nucleotide sequence ID" value="NZ_PSQG01000003.1"/>
</dbReference>
<gene>
    <name evidence="11" type="ORF">C4886_03015</name>
</gene>
<dbReference type="GO" id="GO:0032196">
    <property type="term" value="P:transposition"/>
    <property type="evidence" value="ECO:0007669"/>
    <property type="project" value="UniProtKB-KW"/>
</dbReference>
<comment type="similarity">
    <text evidence="2">In the N-terminal section; belongs to the transposase 2 family.</text>
</comment>
<evidence type="ECO:0000256" key="2">
    <source>
        <dbReference type="ARBA" id="ARBA00011044"/>
    </source>
</evidence>
<keyword evidence="4" id="KW-0479">Metal-binding</keyword>
<dbReference type="GO" id="GO:0046872">
    <property type="term" value="F:metal ion binding"/>
    <property type="evidence" value="ECO:0007669"/>
    <property type="project" value="UniProtKB-KW"/>
</dbReference>
<evidence type="ECO:0000256" key="6">
    <source>
        <dbReference type="ARBA" id="ARBA00023125"/>
    </source>
</evidence>
<proteinExistence type="inferred from homology"/>
<evidence type="ECO:0000256" key="5">
    <source>
        <dbReference type="ARBA" id="ARBA00022833"/>
    </source>
</evidence>
<comment type="similarity">
    <text evidence="1">In the C-terminal section; belongs to the transposase 35 family.</text>
</comment>
<feature type="domain" description="Transposase putative helix-turn-helix" evidence="10">
    <location>
        <begin position="1"/>
        <end position="49"/>
    </location>
</feature>
<dbReference type="AlphaFoldDB" id="A0A367G579"/>
<dbReference type="Pfam" id="PF01385">
    <property type="entry name" value="OrfB_IS605"/>
    <property type="match status" value="1"/>
</dbReference>
<evidence type="ECO:0000259" key="8">
    <source>
        <dbReference type="Pfam" id="PF01385"/>
    </source>
</evidence>
<evidence type="ECO:0000313" key="11">
    <source>
        <dbReference type="EMBL" id="RCH45800.1"/>
    </source>
</evidence>
<evidence type="ECO:0000313" key="12">
    <source>
        <dbReference type="Proteomes" id="UP000253208"/>
    </source>
</evidence>
<feature type="domain" description="Probable transposase IS891/IS1136/IS1341" evidence="8">
    <location>
        <begin position="165"/>
        <end position="276"/>
    </location>
</feature>
<dbReference type="InterPro" id="IPR021027">
    <property type="entry name" value="Transposase_put_HTH"/>
</dbReference>
<name>A0A367G579_9FIRM</name>
<comment type="caution">
    <text evidence="11">The sequence shown here is derived from an EMBL/GenBank/DDBJ whole genome shotgun (WGS) entry which is preliminary data.</text>
</comment>
<dbReference type="PANTHER" id="PTHR30405">
    <property type="entry name" value="TRANSPOSASE"/>
    <property type="match status" value="1"/>
</dbReference>
<dbReference type="GO" id="GO:0006310">
    <property type="term" value="P:DNA recombination"/>
    <property type="evidence" value="ECO:0007669"/>
    <property type="project" value="UniProtKB-KW"/>
</dbReference>
<dbReference type="Proteomes" id="UP000253208">
    <property type="component" value="Unassembled WGS sequence"/>
</dbReference>
<dbReference type="EMBL" id="PSQG01000003">
    <property type="protein sequence ID" value="RCH45800.1"/>
    <property type="molecule type" value="Genomic_DNA"/>
</dbReference>
<evidence type="ECO:0000256" key="4">
    <source>
        <dbReference type="ARBA" id="ARBA00022723"/>
    </source>
</evidence>
<dbReference type="Pfam" id="PF07282">
    <property type="entry name" value="Cas12f1-like_TNB"/>
    <property type="match status" value="1"/>
</dbReference>
<dbReference type="GO" id="GO:0003677">
    <property type="term" value="F:DNA binding"/>
    <property type="evidence" value="ECO:0007669"/>
    <property type="project" value="UniProtKB-KW"/>
</dbReference>
<feature type="domain" description="Cas12f1-like TNB" evidence="9">
    <location>
        <begin position="290"/>
        <end position="356"/>
    </location>
</feature>
<keyword evidence="7" id="KW-0233">DNA recombination</keyword>
<dbReference type="InterPro" id="IPR001959">
    <property type="entry name" value="Transposase"/>
</dbReference>
<accession>A0A367G579</accession>
<dbReference type="InterPro" id="IPR010095">
    <property type="entry name" value="Cas12f1-like_TNB"/>
</dbReference>
<reference evidence="11 12" key="1">
    <citation type="submission" date="2018-02" db="EMBL/GenBank/DDBJ databases">
        <title>Complete genome sequencing of Faecalibacterium prausnitzii strains isolated from the human gut.</title>
        <authorList>
            <person name="Fitzgerald B.C."/>
            <person name="Shkoporov A.N."/>
            <person name="Ross P.R."/>
            <person name="Hill C."/>
        </authorList>
    </citation>
    <scope>NUCLEOTIDE SEQUENCE [LARGE SCALE GENOMIC DNA]</scope>
    <source>
        <strain evidence="11 12">APC942/31-1</strain>
    </source>
</reference>